<organism evidence="4 5">
    <name type="scientific">Monilinia laxa</name>
    <name type="common">Brown rot fungus</name>
    <name type="synonym">Sclerotinia laxa</name>
    <dbReference type="NCBI Taxonomy" id="61186"/>
    <lineage>
        <taxon>Eukaryota</taxon>
        <taxon>Fungi</taxon>
        <taxon>Dikarya</taxon>
        <taxon>Ascomycota</taxon>
        <taxon>Pezizomycotina</taxon>
        <taxon>Leotiomycetes</taxon>
        <taxon>Helotiales</taxon>
        <taxon>Sclerotiniaceae</taxon>
        <taxon>Monilinia</taxon>
    </lineage>
</organism>
<feature type="chain" id="PRO_5024984864" description="Copper transporter" evidence="3">
    <location>
        <begin position="17"/>
        <end position="159"/>
    </location>
</feature>
<evidence type="ECO:0008006" key="6">
    <source>
        <dbReference type="Google" id="ProtNLM"/>
    </source>
</evidence>
<keyword evidence="3" id="KW-0732">Signal</keyword>
<sequence length="159" mass="17785">MLLGIFIGCLILRKWAMRAVHDNNTRNFESPGHYNSSMRSHSANPQTSSESAILSLTQGKEIDLPQLRGIEFAICCFVVFVIASGFRFAGYLMARWDVGVGCDELEMIDEYSEEELEQEWRWSDESFGKLTSGDGASDEKGDEELWGGSQALTDAENMV</sequence>
<comment type="caution">
    <text evidence="4">The sequence shown here is derived from an EMBL/GenBank/DDBJ whole genome shotgun (WGS) entry which is preliminary data.</text>
</comment>
<reference evidence="4 5" key="1">
    <citation type="submission" date="2019-06" db="EMBL/GenBank/DDBJ databases">
        <title>Genome Sequence of the Brown Rot Fungal Pathogen Monilinia laxa.</title>
        <authorList>
            <person name="De Miccolis Angelini R.M."/>
            <person name="Landi L."/>
            <person name="Abate D."/>
            <person name="Pollastro S."/>
            <person name="Romanazzi G."/>
            <person name="Faretra F."/>
        </authorList>
    </citation>
    <scope>NUCLEOTIDE SEQUENCE [LARGE SCALE GENOMIC DNA]</scope>
    <source>
        <strain evidence="4 5">Mlax316</strain>
    </source>
</reference>
<evidence type="ECO:0000313" key="4">
    <source>
        <dbReference type="EMBL" id="KAB8300461.1"/>
    </source>
</evidence>
<accession>A0A5N6KBF7</accession>
<keyword evidence="2" id="KW-0812">Transmembrane</keyword>
<name>A0A5N6KBF7_MONLA</name>
<keyword evidence="2" id="KW-0472">Membrane</keyword>
<evidence type="ECO:0000313" key="5">
    <source>
        <dbReference type="Proteomes" id="UP000326757"/>
    </source>
</evidence>
<feature type="signal peptide" evidence="3">
    <location>
        <begin position="1"/>
        <end position="16"/>
    </location>
</feature>
<evidence type="ECO:0000256" key="3">
    <source>
        <dbReference type="SAM" id="SignalP"/>
    </source>
</evidence>
<dbReference type="OrthoDB" id="3561506at2759"/>
<protein>
    <recommendedName>
        <fullName evidence="6">Copper transporter</fullName>
    </recommendedName>
</protein>
<feature type="region of interest" description="Disordered" evidence="1">
    <location>
        <begin position="126"/>
        <end position="159"/>
    </location>
</feature>
<dbReference type="EMBL" id="VIGI01000005">
    <property type="protein sequence ID" value="KAB8300461.1"/>
    <property type="molecule type" value="Genomic_DNA"/>
</dbReference>
<evidence type="ECO:0000256" key="1">
    <source>
        <dbReference type="SAM" id="MobiDB-lite"/>
    </source>
</evidence>
<evidence type="ECO:0000256" key="2">
    <source>
        <dbReference type="SAM" id="Phobius"/>
    </source>
</evidence>
<keyword evidence="2" id="KW-1133">Transmembrane helix</keyword>
<gene>
    <name evidence="4" type="ORF">EYC80_000632</name>
</gene>
<feature type="transmembrane region" description="Helical" evidence="2">
    <location>
        <begin position="70"/>
        <end position="89"/>
    </location>
</feature>
<dbReference type="AlphaFoldDB" id="A0A5N6KBF7"/>
<dbReference type="Proteomes" id="UP000326757">
    <property type="component" value="Unassembled WGS sequence"/>
</dbReference>
<proteinExistence type="predicted"/>
<keyword evidence="5" id="KW-1185">Reference proteome</keyword>